<feature type="chain" id="PRO_5045510411" evidence="9">
    <location>
        <begin position="36"/>
        <end position="1226"/>
    </location>
</feature>
<dbReference type="PANTHER" id="PTHR24025:SF20">
    <property type="entry name" value="DACHSOUS CADHERIN RELATED 2"/>
    <property type="match status" value="1"/>
</dbReference>
<dbReference type="InterPro" id="IPR015919">
    <property type="entry name" value="Cadherin-like_sf"/>
</dbReference>
<dbReference type="InterPro" id="IPR050971">
    <property type="entry name" value="Cadherin-domain_protein"/>
</dbReference>
<dbReference type="AlphaFoldDB" id="A0A8C4YTZ6"/>
<feature type="domain" description="Cadherin" evidence="10">
    <location>
        <begin position="1106"/>
        <end position="1208"/>
    </location>
</feature>
<feature type="domain" description="Cadherin" evidence="10">
    <location>
        <begin position="36"/>
        <end position="134"/>
    </location>
</feature>
<keyword evidence="7" id="KW-0472">Membrane</keyword>
<accession>A0A8C4YTZ6</accession>
<proteinExistence type="predicted"/>
<feature type="domain" description="Cadherin" evidence="10">
    <location>
        <begin position="891"/>
        <end position="1002"/>
    </location>
</feature>
<dbReference type="SUPFAM" id="SSF49313">
    <property type="entry name" value="Cadherin-like"/>
    <property type="match status" value="11"/>
</dbReference>
<dbReference type="PANTHER" id="PTHR24025">
    <property type="entry name" value="DESMOGLEIN FAMILY MEMBER"/>
    <property type="match status" value="1"/>
</dbReference>
<keyword evidence="9" id="KW-0732">Signal</keyword>
<feature type="domain" description="Cadherin" evidence="10">
    <location>
        <begin position="790"/>
        <end position="890"/>
    </location>
</feature>
<evidence type="ECO:0000256" key="6">
    <source>
        <dbReference type="ARBA" id="ARBA00022989"/>
    </source>
</evidence>
<evidence type="ECO:0000256" key="9">
    <source>
        <dbReference type="SAM" id="SignalP"/>
    </source>
</evidence>
<dbReference type="GO" id="GO:0005886">
    <property type="term" value="C:plasma membrane"/>
    <property type="evidence" value="ECO:0007669"/>
    <property type="project" value="UniProtKB-SubCell"/>
</dbReference>
<dbReference type="GeneTree" id="ENSGT00940000155521"/>
<evidence type="ECO:0000313" key="11">
    <source>
        <dbReference type="Ensembl" id="ENSGMOP00000000637.2"/>
    </source>
</evidence>
<dbReference type="SMART" id="SM00112">
    <property type="entry name" value="CA"/>
    <property type="match status" value="11"/>
</dbReference>
<dbReference type="Pfam" id="PF00028">
    <property type="entry name" value="Cadherin"/>
    <property type="match status" value="9"/>
</dbReference>
<organism evidence="11 12">
    <name type="scientific">Gadus morhua</name>
    <name type="common">Atlantic cod</name>
    <dbReference type="NCBI Taxonomy" id="8049"/>
    <lineage>
        <taxon>Eukaryota</taxon>
        <taxon>Metazoa</taxon>
        <taxon>Chordata</taxon>
        <taxon>Craniata</taxon>
        <taxon>Vertebrata</taxon>
        <taxon>Euteleostomi</taxon>
        <taxon>Actinopterygii</taxon>
        <taxon>Neopterygii</taxon>
        <taxon>Teleostei</taxon>
        <taxon>Neoteleostei</taxon>
        <taxon>Acanthomorphata</taxon>
        <taxon>Zeiogadaria</taxon>
        <taxon>Gadariae</taxon>
        <taxon>Gadiformes</taxon>
        <taxon>Gadoidei</taxon>
        <taxon>Gadidae</taxon>
        <taxon>Gadus</taxon>
    </lineage>
</organism>
<dbReference type="PROSITE" id="PS00232">
    <property type="entry name" value="CADHERIN_1"/>
    <property type="match status" value="5"/>
</dbReference>
<evidence type="ECO:0000256" key="5">
    <source>
        <dbReference type="ARBA" id="ARBA00022889"/>
    </source>
</evidence>
<keyword evidence="2" id="KW-0812">Transmembrane</keyword>
<evidence type="ECO:0000256" key="1">
    <source>
        <dbReference type="ARBA" id="ARBA00004370"/>
    </source>
</evidence>
<evidence type="ECO:0000259" key="10">
    <source>
        <dbReference type="PROSITE" id="PS50268"/>
    </source>
</evidence>
<reference evidence="11" key="2">
    <citation type="submission" date="2025-09" db="UniProtKB">
        <authorList>
            <consortium name="Ensembl"/>
        </authorList>
    </citation>
    <scope>IDENTIFICATION</scope>
</reference>
<keyword evidence="5" id="KW-0130">Cell adhesion</keyword>
<feature type="domain" description="Cadherin" evidence="10">
    <location>
        <begin position="1047"/>
        <end position="1105"/>
    </location>
</feature>
<sequence length="1226" mass="131857">MPDLAIFKGVMGHKNASSALHLLLVLSLFGTRSLAQVSNLTLSIEEGLPARTIVGDISAALSAPSSSGFFISESRDSYVLIDLEINADTGIISTAIVLDREIRDKYEFVAATLTGEVIKVKIKVNDVNDHSPVFPSDTIDLEISELSPPGSRFELEGAEDQDEGEFGTQGYRISEADMRGLFQLEYRNGSDNPFHLDLLLTSRLDREALDFYSLTIEAFDGGIPARTGTLHVNIHVLDENDHPPVFNQTEYHASVSEDAPVNSTVCRVHATDRDLGINGLITYEINRRQSDSGEVFSIDERTGVIYINKPLDFETQSFHELIISARDNGAQSEFSSTFVGVKVLNINDNTPTVNILFLSESGEAAVSEGAGLGEYVARILVSDGDADLGDSQKVSVTLQGGEGRFTLKQTDHFLFALCVDGPLDREERERFELTLRATDQAGPSLSTEVTFDLMVTDVNDCPPLFERDAYTVRLAEDVPPGTSVVQVKARDGDEGPNASVRYSLLGPGGSGPQRDPLPFTVDPSSGLIVTLRRLDREREAAVRLLVEAGDGGEPALSSTATVTVVIEDVNDNEPVFQQQLYNVLVPEHSQLGSCFLQVVATDADGPDFASLQYSLSDGFDRKDLHPLFHINADTGEVCVSQDIDRDTGQTSHDILVKAVDQGGLSAQTYVHIEVEDLNDNAPVFNPEQYATSVSSHAPPDTEILTAIATDPDSGSYGRVTYELLPSDLSGLFTLDGDTGTLYLRSTVAHLGTASVTLSLSARDGGGRTSATPARLTVNVVGSAQAPAVFQRSRYSFSVAEDAPPGTSVGTVTAVCPGSSPEPVTYRVSSGDPQGWFSVHPDSGLISTRRALDHEAQRYALLVLQSSSGLLFSSTQVNVSVADVNDHAPAFPAAREALTLSRSTPPGAVLFIAHARDADSGANGRVSYHLTDPGNDDAGEKTPFAVDPVLGTLMLAGSLRTSARRAYALEVVARDEGRPPLAARLTLEVTVDQAGPEDDALAFESLVYQVEIGEGYRKDARVIQVKAHLGGPQGGGPRPEPGFPAPPFRVHARSGWLYLYQSLDYESEPGYGFRVVAAAGEDDTRSSATASVRVQVLDANDNAPVFGREAYYFTASEGSAPQGLVGTVQATDRDAQKNAELSYMLLSDGKYFRINTKTGEIMNWVALDREQHSQHSLKVMVSDHGRPRLNATATVHVSVADVNDNPPRFTHLPSTNELNVQVGHAHA</sequence>
<protein>
    <submittedName>
        <fullName evidence="11">Si:dkey-30k22.7</fullName>
    </submittedName>
</protein>
<keyword evidence="12" id="KW-1185">Reference proteome</keyword>
<dbReference type="GO" id="GO:0005509">
    <property type="term" value="F:calcium ion binding"/>
    <property type="evidence" value="ECO:0007669"/>
    <property type="project" value="UniProtKB-UniRule"/>
</dbReference>
<dbReference type="Ensembl" id="ENSGMOT00000000667.2">
    <property type="protein sequence ID" value="ENSGMOP00000000637.2"/>
    <property type="gene ID" value="ENSGMOG00000000621.2"/>
</dbReference>
<dbReference type="InterPro" id="IPR002126">
    <property type="entry name" value="Cadherin-like_dom"/>
</dbReference>
<dbReference type="PROSITE" id="PS50268">
    <property type="entry name" value="CADHERIN_2"/>
    <property type="match status" value="11"/>
</dbReference>
<feature type="domain" description="Cadherin" evidence="10">
    <location>
        <begin position="577"/>
        <end position="684"/>
    </location>
</feature>
<keyword evidence="3" id="KW-0677">Repeat</keyword>
<dbReference type="OMA" id="WMYVARA"/>
<evidence type="ECO:0000256" key="7">
    <source>
        <dbReference type="ARBA" id="ARBA00023136"/>
    </source>
</evidence>
<evidence type="ECO:0000256" key="3">
    <source>
        <dbReference type="ARBA" id="ARBA00022737"/>
    </source>
</evidence>
<dbReference type="CDD" id="cd11304">
    <property type="entry name" value="Cadherin_repeat"/>
    <property type="match status" value="10"/>
</dbReference>
<name>A0A8C4YTZ6_GADMO</name>
<evidence type="ECO:0000256" key="4">
    <source>
        <dbReference type="ARBA" id="ARBA00022837"/>
    </source>
</evidence>
<keyword evidence="6" id="KW-1133">Transmembrane helix</keyword>
<feature type="domain" description="Cadherin" evidence="10">
    <location>
        <begin position="135"/>
        <end position="246"/>
    </location>
</feature>
<dbReference type="Proteomes" id="UP000694546">
    <property type="component" value="Chromosome 3"/>
</dbReference>
<feature type="domain" description="Cadherin" evidence="10">
    <location>
        <begin position="466"/>
        <end position="576"/>
    </location>
</feature>
<keyword evidence="4 8" id="KW-0106">Calcium</keyword>
<dbReference type="PRINTS" id="PR00205">
    <property type="entry name" value="CADHERIN"/>
</dbReference>
<evidence type="ECO:0000256" key="2">
    <source>
        <dbReference type="ARBA" id="ARBA00022692"/>
    </source>
</evidence>
<comment type="subcellular location">
    <subcellularLocation>
        <location evidence="1">Membrane</location>
    </subcellularLocation>
</comment>
<dbReference type="GO" id="GO:0007156">
    <property type="term" value="P:homophilic cell adhesion via plasma membrane adhesion molecules"/>
    <property type="evidence" value="ECO:0007669"/>
    <property type="project" value="InterPro"/>
</dbReference>
<feature type="domain" description="Cadherin" evidence="10">
    <location>
        <begin position="247"/>
        <end position="353"/>
    </location>
</feature>
<dbReference type="Gene3D" id="2.60.40.60">
    <property type="entry name" value="Cadherins"/>
    <property type="match status" value="11"/>
</dbReference>
<feature type="domain" description="Cadherin" evidence="10">
    <location>
        <begin position="358"/>
        <end position="465"/>
    </location>
</feature>
<feature type="domain" description="Cadherin" evidence="10">
    <location>
        <begin position="685"/>
        <end position="789"/>
    </location>
</feature>
<evidence type="ECO:0000256" key="8">
    <source>
        <dbReference type="PROSITE-ProRule" id="PRU00043"/>
    </source>
</evidence>
<dbReference type="GO" id="GO:0009653">
    <property type="term" value="P:anatomical structure morphogenesis"/>
    <property type="evidence" value="ECO:0007669"/>
    <property type="project" value="UniProtKB-ARBA"/>
</dbReference>
<reference evidence="11" key="1">
    <citation type="submission" date="2025-08" db="UniProtKB">
        <authorList>
            <consortium name="Ensembl"/>
        </authorList>
    </citation>
    <scope>IDENTIFICATION</scope>
</reference>
<feature type="signal peptide" evidence="9">
    <location>
        <begin position="1"/>
        <end position="35"/>
    </location>
</feature>
<dbReference type="InterPro" id="IPR020894">
    <property type="entry name" value="Cadherin_CS"/>
</dbReference>
<evidence type="ECO:0000313" key="12">
    <source>
        <dbReference type="Proteomes" id="UP000694546"/>
    </source>
</evidence>